<dbReference type="Gene3D" id="3.90.70.10">
    <property type="entry name" value="Cysteine proteinases"/>
    <property type="match status" value="1"/>
</dbReference>
<feature type="signal peptide" evidence="1">
    <location>
        <begin position="1"/>
        <end position="26"/>
    </location>
</feature>
<reference evidence="2 3" key="1">
    <citation type="submission" date="2019-09" db="EMBL/GenBank/DDBJ databases">
        <title>Goodfellowia gen. nov., a new genus of the Pseudonocardineae related to Actinoalloteichus, containing Goodfellowia coeruleoviolacea gen. nov., comb. nov. gen. nov., comb. nov.</title>
        <authorList>
            <person name="Labeda D."/>
        </authorList>
    </citation>
    <scope>NUCLEOTIDE SEQUENCE [LARGE SCALE GENOMIC DNA]</scope>
    <source>
        <strain evidence="2 3">AN110305</strain>
    </source>
</reference>
<dbReference type="InterPro" id="IPR022118">
    <property type="entry name" value="Peptidase_C70_AvrRpt2"/>
</dbReference>
<feature type="chain" id="PRO_5022931903" description="Papain like cysteine protease AvrRpt2" evidence="1">
    <location>
        <begin position="27"/>
        <end position="204"/>
    </location>
</feature>
<protein>
    <recommendedName>
        <fullName evidence="4">Papain like cysteine protease AvrRpt2</fullName>
    </recommendedName>
</protein>
<comment type="caution">
    <text evidence="2">The sequence shown here is derived from an EMBL/GenBank/DDBJ whole genome shotgun (WGS) entry which is preliminary data.</text>
</comment>
<keyword evidence="1" id="KW-0732">Signal</keyword>
<accession>A0A5B2XWZ8</accession>
<reference evidence="2 3" key="2">
    <citation type="submission" date="2019-09" db="EMBL/GenBank/DDBJ databases">
        <authorList>
            <person name="Jin C."/>
        </authorList>
    </citation>
    <scope>NUCLEOTIDE SEQUENCE [LARGE SCALE GENOMIC DNA]</scope>
    <source>
        <strain evidence="2 3">AN110305</strain>
    </source>
</reference>
<name>A0A5B2XWZ8_9PSEU</name>
<dbReference type="AlphaFoldDB" id="A0A5B2XWZ8"/>
<dbReference type="Pfam" id="PF12385">
    <property type="entry name" value="Peptidase_C70"/>
    <property type="match status" value="1"/>
</dbReference>
<dbReference type="EMBL" id="VUOB01000001">
    <property type="protein sequence ID" value="KAA2267191.1"/>
    <property type="molecule type" value="Genomic_DNA"/>
</dbReference>
<dbReference type="RefSeq" id="WP_149847500.1">
    <property type="nucleotide sequence ID" value="NZ_VUOB01000001.1"/>
</dbReference>
<dbReference type="Proteomes" id="UP000323454">
    <property type="component" value="Unassembled WGS sequence"/>
</dbReference>
<proteinExistence type="predicted"/>
<evidence type="ECO:0000256" key="1">
    <source>
        <dbReference type="SAM" id="SignalP"/>
    </source>
</evidence>
<evidence type="ECO:0008006" key="4">
    <source>
        <dbReference type="Google" id="ProtNLM"/>
    </source>
</evidence>
<organism evidence="2 3">
    <name type="scientific">Solihabitans fulvus</name>
    <dbReference type="NCBI Taxonomy" id="1892852"/>
    <lineage>
        <taxon>Bacteria</taxon>
        <taxon>Bacillati</taxon>
        <taxon>Actinomycetota</taxon>
        <taxon>Actinomycetes</taxon>
        <taxon>Pseudonocardiales</taxon>
        <taxon>Pseudonocardiaceae</taxon>
        <taxon>Solihabitans</taxon>
    </lineage>
</organism>
<evidence type="ECO:0000313" key="2">
    <source>
        <dbReference type="EMBL" id="KAA2267191.1"/>
    </source>
</evidence>
<gene>
    <name evidence="2" type="ORF">F0L68_01330</name>
</gene>
<evidence type="ECO:0000313" key="3">
    <source>
        <dbReference type="Proteomes" id="UP000323454"/>
    </source>
</evidence>
<keyword evidence="3" id="KW-1185">Reference proteome</keyword>
<sequence>MARVSFWRTAAALLAIGGMIALPAIADASARPPTPASVSVAAGTSTNLSITMQVQQQDEWCWSASGVTVLAYEGKRVSQNSFCAGARGLPAGYQCPNQPASSSDIVNGLAAQGASSTDVGDAIDFPTVQSQIDGNRPFIVAIAWTAGGGHAEVGYGYDASSQTMSVGDPWPTDQRYTTYNWSDFLQNSQFTWFDTIANISAGGF</sequence>
<dbReference type="OrthoDB" id="5148996at2"/>